<dbReference type="Proteomes" id="UP000283530">
    <property type="component" value="Unassembled WGS sequence"/>
</dbReference>
<evidence type="ECO:0000313" key="2">
    <source>
        <dbReference type="Proteomes" id="UP000283530"/>
    </source>
</evidence>
<dbReference type="AlphaFoldDB" id="A0A443P5Q0"/>
<protein>
    <submittedName>
        <fullName evidence="1">Uncharacterized protein</fullName>
    </submittedName>
</protein>
<evidence type="ECO:0000313" key="1">
    <source>
        <dbReference type="EMBL" id="RWR86110.1"/>
    </source>
</evidence>
<sequence>MDSFGGLVVASEGDCVLVKVVNHVQKNVTFHWYVPLSPSCVIRTHQVRWPNINDPVPPNRRLEPTFTTSPSSIKGALSSAGMLTSHGNEPPSIYGTHWHPPKGPCRSLIHSSNPARKCLSSLGMIT</sequence>
<reference evidence="1 2" key="1">
    <citation type="journal article" date="2019" name="Nat. Plants">
        <title>Stout camphor tree genome fills gaps in understanding of flowering plant genome evolution.</title>
        <authorList>
            <person name="Chaw S.M."/>
            <person name="Liu Y.C."/>
            <person name="Wu Y.W."/>
            <person name="Wang H.Y."/>
            <person name="Lin C.I."/>
            <person name="Wu C.S."/>
            <person name="Ke H.M."/>
            <person name="Chang L.Y."/>
            <person name="Hsu C.Y."/>
            <person name="Yang H.T."/>
            <person name="Sudianto E."/>
            <person name="Hsu M.H."/>
            <person name="Wu K.P."/>
            <person name="Wang L.N."/>
            <person name="Leebens-Mack J.H."/>
            <person name="Tsai I.J."/>
        </authorList>
    </citation>
    <scope>NUCLEOTIDE SEQUENCE [LARGE SCALE GENOMIC DNA]</scope>
    <source>
        <strain evidence="2">cv. Chaw 1501</strain>
        <tissue evidence="1">Young leaves</tissue>
    </source>
</reference>
<dbReference type="EMBL" id="QPKB01000005">
    <property type="protein sequence ID" value="RWR86110.1"/>
    <property type="molecule type" value="Genomic_DNA"/>
</dbReference>
<comment type="caution">
    <text evidence="1">The sequence shown here is derived from an EMBL/GenBank/DDBJ whole genome shotgun (WGS) entry which is preliminary data.</text>
</comment>
<gene>
    <name evidence="1" type="ORF">CKAN_01499300</name>
</gene>
<accession>A0A443P5Q0</accession>
<organism evidence="1 2">
    <name type="scientific">Cinnamomum micranthum f. kanehirae</name>
    <dbReference type="NCBI Taxonomy" id="337451"/>
    <lineage>
        <taxon>Eukaryota</taxon>
        <taxon>Viridiplantae</taxon>
        <taxon>Streptophyta</taxon>
        <taxon>Embryophyta</taxon>
        <taxon>Tracheophyta</taxon>
        <taxon>Spermatophyta</taxon>
        <taxon>Magnoliopsida</taxon>
        <taxon>Magnoliidae</taxon>
        <taxon>Laurales</taxon>
        <taxon>Lauraceae</taxon>
        <taxon>Cinnamomum</taxon>
    </lineage>
</organism>
<proteinExistence type="predicted"/>
<name>A0A443P5Q0_9MAGN</name>
<keyword evidence="2" id="KW-1185">Reference proteome</keyword>